<dbReference type="InterPro" id="IPR000863">
    <property type="entry name" value="Sulfotransferase_dom"/>
</dbReference>
<dbReference type="InterPro" id="IPR051135">
    <property type="entry name" value="Gal/GlcNAc/GalNAc_ST"/>
</dbReference>
<keyword evidence="1" id="KW-0808">Transferase</keyword>
<accession>A0AAD1WV81</accession>
<gene>
    <name evidence="3" type="ORF">PECUL_23A007596</name>
</gene>
<evidence type="ECO:0000313" key="3">
    <source>
        <dbReference type="EMBL" id="CAH2330663.1"/>
    </source>
</evidence>
<dbReference type="PANTHER" id="PTHR10704">
    <property type="entry name" value="CARBOHYDRATE SULFOTRANSFERASE"/>
    <property type="match status" value="1"/>
</dbReference>
<sequence>VHILIISSWRSGSSFLGSIFNNHPEVFYTFEPGHPIWMKLLYERAELLYYPVRDLIHSLFKCDVSPLYSYLPRGGKQLSEFSFFAESRALCMHPTCLSSNTSASYNRLHCLHACRGKPLITIEETFRDPRAVSSSRKHVNLKIDDEIVCRDPLGNGKQNNKKPNITEVMGKICKSQVAMHKVGRDAKYFSPENYMLVRHEDLALDPLPNVNKLYSFSGLGMTPEIKHWVYNVTHKDSSSEPGGFRSYSRQSIKVTQNWKRKLKFKIIKEIQEVCREAMELFGK</sequence>
<dbReference type="GO" id="GO:0001517">
    <property type="term" value="F:N-acetylglucosamine 6-O-sulfotransferase activity"/>
    <property type="evidence" value="ECO:0007669"/>
    <property type="project" value="TreeGrafter"/>
</dbReference>
<feature type="non-terminal residue" evidence="3">
    <location>
        <position position="283"/>
    </location>
</feature>
<evidence type="ECO:0000256" key="1">
    <source>
        <dbReference type="RuleBase" id="RU361155"/>
    </source>
</evidence>
<dbReference type="Proteomes" id="UP001295444">
    <property type="component" value="Unassembled WGS sequence"/>
</dbReference>
<feature type="domain" description="Sulfotransferase" evidence="2">
    <location>
        <begin position="126"/>
        <end position="281"/>
    </location>
</feature>
<comment type="caution">
    <text evidence="3">The sequence shown here is derived from an EMBL/GenBank/DDBJ whole genome shotgun (WGS) entry which is preliminary data.</text>
</comment>
<dbReference type="Gene3D" id="3.40.50.300">
    <property type="entry name" value="P-loop containing nucleotide triphosphate hydrolases"/>
    <property type="match status" value="1"/>
</dbReference>
<reference evidence="3" key="1">
    <citation type="submission" date="2022-03" db="EMBL/GenBank/DDBJ databases">
        <authorList>
            <person name="Alioto T."/>
            <person name="Alioto T."/>
            <person name="Gomez Garrido J."/>
        </authorList>
    </citation>
    <scope>NUCLEOTIDE SEQUENCE</scope>
</reference>
<keyword evidence="4" id="KW-1185">Reference proteome</keyword>
<dbReference type="SUPFAM" id="SSF52540">
    <property type="entry name" value="P-loop containing nucleoside triphosphate hydrolases"/>
    <property type="match status" value="1"/>
</dbReference>
<dbReference type="GO" id="GO:0006790">
    <property type="term" value="P:sulfur compound metabolic process"/>
    <property type="evidence" value="ECO:0007669"/>
    <property type="project" value="TreeGrafter"/>
</dbReference>
<dbReference type="AlphaFoldDB" id="A0AAD1WV81"/>
<evidence type="ECO:0000259" key="2">
    <source>
        <dbReference type="Pfam" id="PF00685"/>
    </source>
</evidence>
<dbReference type="InterPro" id="IPR027417">
    <property type="entry name" value="P-loop_NTPase"/>
</dbReference>
<protein>
    <recommendedName>
        <fullName evidence="1">Sulfotransferase</fullName>
        <ecNumber evidence="1">2.8.2.-</ecNumber>
    </recommendedName>
</protein>
<organism evidence="3 4">
    <name type="scientific">Pelobates cultripes</name>
    <name type="common">Western spadefoot toad</name>
    <dbReference type="NCBI Taxonomy" id="61616"/>
    <lineage>
        <taxon>Eukaryota</taxon>
        <taxon>Metazoa</taxon>
        <taxon>Chordata</taxon>
        <taxon>Craniata</taxon>
        <taxon>Vertebrata</taxon>
        <taxon>Euteleostomi</taxon>
        <taxon>Amphibia</taxon>
        <taxon>Batrachia</taxon>
        <taxon>Anura</taxon>
        <taxon>Pelobatoidea</taxon>
        <taxon>Pelobatidae</taxon>
        <taxon>Pelobates</taxon>
    </lineage>
</organism>
<feature type="non-terminal residue" evidence="3">
    <location>
        <position position="1"/>
    </location>
</feature>
<dbReference type="EC" id="2.8.2.-" evidence="1"/>
<evidence type="ECO:0000313" key="4">
    <source>
        <dbReference type="Proteomes" id="UP001295444"/>
    </source>
</evidence>
<proteinExistence type="inferred from homology"/>
<dbReference type="EMBL" id="CAKOES020000906">
    <property type="protein sequence ID" value="CAH2330663.1"/>
    <property type="molecule type" value="Genomic_DNA"/>
</dbReference>
<dbReference type="PANTHER" id="PTHR10704:SF4">
    <property type="entry name" value="CARBOHYDRATE SULFOTRANSFERASE 6"/>
    <property type="match status" value="1"/>
</dbReference>
<name>A0AAD1WV81_PELCU</name>
<dbReference type="Pfam" id="PF00685">
    <property type="entry name" value="Sulfotransfer_1"/>
    <property type="match status" value="1"/>
</dbReference>
<dbReference type="GO" id="GO:0006044">
    <property type="term" value="P:N-acetylglucosamine metabolic process"/>
    <property type="evidence" value="ECO:0007669"/>
    <property type="project" value="TreeGrafter"/>
</dbReference>
<comment type="similarity">
    <text evidence="1">Belongs to the sulfotransferase 1 family.</text>
</comment>